<dbReference type="EMBL" id="CAMXCT030006603">
    <property type="protein sequence ID" value="CAL4804127.1"/>
    <property type="molecule type" value="Genomic_DNA"/>
</dbReference>
<evidence type="ECO:0000313" key="5">
    <source>
        <dbReference type="Proteomes" id="UP001152797"/>
    </source>
</evidence>
<dbReference type="PANTHER" id="PTHR32387:SF0">
    <property type="entry name" value="PROTEIN NO VEIN"/>
    <property type="match status" value="1"/>
</dbReference>
<name>A0A9P1DW96_9DINO</name>
<protein>
    <submittedName>
        <fullName evidence="4">Protein NO VEIN C-terminal domain-containing protein</fullName>
    </submittedName>
</protein>
<evidence type="ECO:0000313" key="4">
    <source>
        <dbReference type="EMBL" id="CAL4804127.1"/>
    </source>
</evidence>
<dbReference type="PANTHER" id="PTHR32387">
    <property type="entry name" value="WU:FJ29H11"/>
    <property type="match status" value="1"/>
</dbReference>
<dbReference type="InterPro" id="IPR052957">
    <property type="entry name" value="Auxin_embryo_med"/>
</dbReference>
<organism evidence="2">
    <name type="scientific">Cladocopium goreaui</name>
    <dbReference type="NCBI Taxonomy" id="2562237"/>
    <lineage>
        <taxon>Eukaryota</taxon>
        <taxon>Sar</taxon>
        <taxon>Alveolata</taxon>
        <taxon>Dinophyceae</taxon>
        <taxon>Suessiales</taxon>
        <taxon>Symbiodiniaceae</taxon>
        <taxon>Cladocopium</taxon>
    </lineage>
</organism>
<accession>A0A9P1DW96</accession>
<dbReference type="SUPFAM" id="SSF55874">
    <property type="entry name" value="ATPase domain of HSP90 chaperone/DNA topoisomerase II/histidine kinase"/>
    <property type="match status" value="1"/>
</dbReference>
<gene>
    <name evidence="2" type="ORF">C1SCF055_LOCUS41514</name>
</gene>
<evidence type="ECO:0000313" key="2">
    <source>
        <dbReference type="EMBL" id="CAI4016815.1"/>
    </source>
</evidence>
<dbReference type="InterPro" id="IPR058210">
    <property type="entry name" value="SACS/Nov_dom"/>
</dbReference>
<keyword evidence="5" id="KW-1185">Reference proteome</keyword>
<feature type="domain" description="Sacsin/Nov" evidence="1">
    <location>
        <begin position="325"/>
        <end position="427"/>
    </location>
</feature>
<dbReference type="Gene3D" id="3.30.565.10">
    <property type="entry name" value="Histidine kinase-like ATPase, C-terminal domain"/>
    <property type="match status" value="1"/>
</dbReference>
<evidence type="ECO:0000313" key="3">
    <source>
        <dbReference type="EMBL" id="CAL1170190.1"/>
    </source>
</evidence>
<dbReference type="OrthoDB" id="426371at2759"/>
<reference evidence="3" key="2">
    <citation type="submission" date="2024-04" db="EMBL/GenBank/DDBJ databases">
        <authorList>
            <person name="Chen Y."/>
            <person name="Shah S."/>
            <person name="Dougan E. K."/>
            <person name="Thang M."/>
            <person name="Chan C."/>
        </authorList>
    </citation>
    <scope>NUCLEOTIDE SEQUENCE [LARGE SCALE GENOMIC DNA]</scope>
</reference>
<dbReference type="InterPro" id="IPR036890">
    <property type="entry name" value="HATPase_C_sf"/>
</dbReference>
<dbReference type="AlphaFoldDB" id="A0A9P1DW96"/>
<dbReference type="Proteomes" id="UP001152797">
    <property type="component" value="Unassembled WGS sequence"/>
</dbReference>
<reference evidence="2" key="1">
    <citation type="submission" date="2022-10" db="EMBL/GenBank/DDBJ databases">
        <authorList>
            <person name="Chen Y."/>
            <person name="Dougan E. K."/>
            <person name="Chan C."/>
            <person name="Rhodes N."/>
            <person name="Thang M."/>
        </authorList>
    </citation>
    <scope>NUCLEOTIDE SEQUENCE</scope>
</reference>
<dbReference type="NCBIfam" id="NF047352">
    <property type="entry name" value="P_loop_sacsin"/>
    <property type="match status" value="1"/>
</dbReference>
<comment type="caution">
    <text evidence="2">The sequence shown here is derived from an EMBL/GenBank/DDBJ whole genome shotgun (WGS) entry which is preliminary data.</text>
</comment>
<proteinExistence type="predicted"/>
<sequence length="1104" mass="121962">MPYRFQQISPIPRNSPLKIAYSPSLRTPLHWLCAHDALETASGECLGGWPSRPLRPSASVSALARELMQQWPLAVLMPDAVGLWPFSHFGPDFCDSQTPHSPQRELLLTLLHSLASLECQHPEVMMMLDPEELRSLRSLLQRIETSSCDTGTSKVLEAFRRFTDGARLGRESSVPRRVAALEAEEQRKDAWQWQMRGKELQHRLGALRRLSGQRSSPDKAPRSFAEAMAEWHRKRESYEERLQQLRFELGRIPSQRPQGVTVTEVALNAVPDAAFWEAEGTLSRASDAELLIASLRRQRLGDGAGPGCGVRRALGAAVERLAVDLYEMESHFVYELVQNADDNCYDATGEDPWLRLELHRGSAGSFFVSVNNELGLTTQDVRAICDVNASSKRGRQGVTGHKGIGWKSCFQVSDCPYMLSGAFTFKFDVKSLGTLGYVTPTWVGEEELHSLPQLVWEAYYAGYTVTYLPLRQGTEDSVELAMAHLEEHLPCLLFLRRLKSLELCGGETVRLAVEDQGSDCVAVHRSTGVPSAVPSAVNAEAAEAQSTWQFLVHRHRVLLEEKELILTLAFPDGPTASKLPPQALYCLLPVRKLGFCFCLDGPFELIASRGDIHEGSRRNQALCEELPAAFAGALERHRSLAPRALELLGPPPPEPFWQRVHSSVLDQLQGTACVPLEEGGLEEPERCLLRPAGLAGDASRLIPSSLLWCACGKRWAAASNMGALEEMTFEHVVQVLRHRDDEWPHGLCASWRSKDVAAKHFRCLFAYLGEVLETADVAAEVLQELWHLELLPAELMEEPDDPAAVTGSTGSPRLYRLSDGVFAPRHQLGAVPCWAWKKLVDVKLLKLLDEAFIGPESTELSFVQRVLVPLSPEVLYQQIREHFVLEVHPHEVLWALLALLQHLFLQEATPAEGWHALGEVLRLPSLCGTSVRASRAVLPTFLGCALETAPLQRAARMATAACGRRAAEITACCTGGLPLGFSFLDTAYLTYGEPVAWEAFFVALGVRPLRPRRVGVVNVANVGRVPEAKKLPQVASSSKNAQIWAQRKVEQLSQAQLCDMLISVHPKQLFEDEVRRATGDTVVGGHPLLKLSALSSGDASSLIG</sequence>
<dbReference type="EMBL" id="CAMXCT010006603">
    <property type="protein sequence ID" value="CAI4016815.1"/>
    <property type="molecule type" value="Genomic_DNA"/>
</dbReference>
<dbReference type="Pfam" id="PF25794">
    <property type="entry name" value="SACS"/>
    <property type="match status" value="1"/>
</dbReference>
<dbReference type="EMBL" id="CAMXCT020006603">
    <property type="protein sequence ID" value="CAL1170190.1"/>
    <property type="molecule type" value="Genomic_DNA"/>
</dbReference>
<evidence type="ECO:0000259" key="1">
    <source>
        <dbReference type="Pfam" id="PF25794"/>
    </source>
</evidence>